<name>A0A6A6ME73_HEVBR</name>
<evidence type="ECO:0000313" key="2">
    <source>
        <dbReference type="EMBL" id="KAF2312000.1"/>
    </source>
</evidence>
<dbReference type="InterPro" id="IPR020850">
    <property type="entry name" value="GED_dom"/>
</dbReference>
<reference evidence="2 3" key="1">
    <citation type="journal article" date="2020" name="Mol. Plant">
        <title>The Chromosome-Based Rubber Tree Genome Provides New Insights into Spurge Genome Evolution and Rubber Biosynthesis.</title>
        <authorList>
            <person name="Liu J."/>
            <person name="Shi C."/>
            <person name="Shi C.C."/>
            <person name="Li W."/>
            <person name="Zhang Q.J."/>
            <person name="Zhang Y."/>
            <person name="Li K."/>
            <person name="Lu H.F."/>
            <person name="Shi C."/>
            <person name="Zhu S.T."/>
            <person name="Xiao Z.Y."/>
            <person name="Nan H."/>
            <person name="Yue Y."/>
            <person name="Zhu X.G."/>
            <person name="Wu Y."/>
            <person name="Hong X.N."/>
            <person name="Fan G.Y."/>
            <person name="Tong Y."/>
            <person name="Zhang D."/>
            <person name="Mao C.L."/>
            <person name="Liu Y.L."/>
            <person name="Hao S.J."/>
            <person name="Liu W.Q."/>
            <person name="Lv M.Q."/>
            <person name="Zhang H.B."/>
            <person name="Liu Y."/>
            <person name="Hu-Tang G.R."/>
            <person name="Wang J.P."/>
            <person name="Wang J.H."/>
            <person name="Sun Y.H."/>
            <person name="Ni S.B."/>
            <person name="Chen W.B."/>
            <person name="Zhang X.C."/>
            <person name="Jiao Y.N."/>
            <person name="Eichler E.E."/>
            <person name="Li G.H."/>
            <person name="Liu X."/>
            <person name="Gao L.Z."/>
        </authorList>
    </citation>
    <scope>NUCLEOTIDE SEQUENCE [LARGE SCALE GENOMIC DNA]</scope>
    <source>
        <strain evidence="3">cv. GT1</strain>
        <tissue evidence="2">Leaf</tissue>
    </source>
</reference>
<evidence type="ECO:0000259" key="1">
    <source>
        <dbReference type="PROSITE" id="PS51388"/>
    </source>
</evidence>
<organism evidence="2 3">
    <name type="scientific">Hevea brasiliensis</name>
    <name type="common">Para rubber tree</name>
    <name type="synonym">Siphonia brasiliensis</name>
    <dbReference type="NCBI Taxonomy" id="3981"/>
    <lineage>
        <taxon>Eukaryota</taxon>
        <taxon>Viridiplantae</taxon>
        <taxon>Streptophyta</taxon>
        <taxon>Embryophyta</taxon>
        <taxon>Tracheophyta</taxon>
        <taxon>Spermatophyta</taxon>
        <taxon>Magnoliopsida</taxon>
        <taxon>eudicotyledons</taxon>
        <taxon>Gunneridae</taxon>
        <taxon>Pentapetalae</taxon>
        <taxon>rosids</taxon>
        <taxon>fabids</taxon>
        <taxon>Malpighiales</taxon>
        <taxon>Euphorbiaceae</taxon>
        <taxon>Crotonoideae</taxon>
        <taxon>Micrandreae</taxon>
        <taxon>Hevea</taxon>
    </lineage>
</organism>
<keyword evidence="3" id="KW-1185">Reference proteome</keyword>
<comment type="caution">
    <text evidence="2">The sequence shown here is derived from an EMBL/GenBank/DDBJ whole genome shotgun (WGS) entry which is preliminary data.</text>
</comment>
<gene>
    <name evidence="2" type="ORF">GH714_027719</name>
</gene>
<dbReference type="EMBL" id="JAAGAX010000006">
    <property type="protein sequence ID" value="KAF2312000.1"/>
    <property type="molecule type" value="Genomic_DNA"/>
</dbReference>
<dbReference type="Proteomes" id="UP000467840">
    <property type="component" value="Chromosome 14"/>
</dbReference>
<evidence type="ECO:0000313" key="3">
    <source>
        <dbReference type="Proteomes" id="UP000467840"/>
    </source>
</evidence>
<dbReference type="PROSITE" id="PS51388">
    <property type="entry name" value="GED"/>
    <property type="match status" value="1"/>
</dbReference>
<feature type="domain" description="GED" evidence="1">
    <location>
        <begin position="113"/>
        <end position="185"/>
    </location>
</feature>
<sequence length="185" mass="21931">MPKTLSSPAEAMTTFMGIVRSAEERLRQILIRGEYDEYLDDHHIWVTKIVQMEKMTYYTCNPDYMSEWNKLMSQQDTFRDKILTQWYSKAEIESIRDVEARNLRAYQNVLHQAFDLKMRMTAYWKVVLRRLVLVDSMALHLQFSVQNLVNKEMEKEIISELTSNYGGSIERMLEESTQSLVNVRS</sequence>
<dbReference type="AlphaFoldDB" id="A0A6A6ME73"/>
<proteinExistence type="predicted"/>
<dbReference type="Gene3D" id="1.20.120.1240">
    <property type="entry name" value="Dynamin, middle domain"/>
    <property type="match status" value="1"/>
</dbReference>
<accession>A0A6A6ME73</accession>
<protein>
    <recommendedName>
        <fullName evidence="1">GED domain-containing protein</fullName>
    </recommendedName>
</protein>